<sequence>MAKQQNSGGAAKAVETLVRPTVEGMGLRLWDVRFEKEGPDWFLRVLIDRDEPLDTDTCEAVSRAIDPLLDEADPIDQSYYLEVGSPGLGRRLTRPEHYEALRGQKCAAHLIRPDEAGRRDVAGILQGLDADGNVTLTDGEETYTFPVKAAGYVKLCDDEDLFG</sequence>
<name>A0A921LNX7_9FIRM</name>
<keyword evidence="2 3" id="KW-0690">Ribosome biogenesis</keyword>
<dbReference type="InterPro" id="IPR035956">
    <property type="entry name" value="RimP_N_sf"/>
</dbReference>
<organism evidence="5 6">
    <name type="scientific">Subdoligranulum variabile</name>
    <dbReference type="NCBI Taxonomy" id="214851"/>
    <lineage>
        <taxon>Bacteria</taxon>
        <taxon>Bacillati</taxon>
        <taxon>Bacillota</taxon>
        <taxon>Clostridia</taxon>
        <taxon>Eubacteriales</taxon>
        <taxon>Oscillospiraceae</taxon>
        <taxon>Subdoligranulum</taxon>
    </lineage>
</organism>
<reference evidence="5" key="2">
    <citation type="submission" date="2021-09" db="EMBL/GenBank/DDBJ databases">
        <authorList>
            <person name="Gilroy R."/>
        </authorList>
    </citation>
    <scope>NUCLEOTIDE SEQUENCE</scope>
    <source>
        <strain evidence="5">ChiBcec21-2208</strain>
    </source>
</reference>
<dbReference type="HAMAP" id="MF_01077">
    <property type="entry name" value="RimP"/>
    <property type="match status" value="1"/>
</dbReference>
<dbReference type="InterPro" id="IPR003728">
    <property type="entry name" value="Ribosome_maturation_RimP"/>
</dbReference>
<dbReference type="CDD" id="cd01734">
    <property type="entry name" value="YlxS_C"/>
    <property type="match status" value="1"/>
</dbReference>
<comment type="similarity">
    <text evidence="3">Belongs to the RimP family.</text>
</comment>
<evidence type="ECO:0000256" key="1">
    <source>
        <dbReference type="ARBA" id="ARBA00022490"/>
    </source>
</evidence>
<comment type="caution">
    <text evidence="5">The sequence shown here is derived from an EMBL/GenBank/DDBJ whole genome shotgun (WGS) entry which is preliminary data.</text>
</comment>
<accession>A0A921LNX7</accession>
<dbReference type="GO" id="GO:0006412">
    <property type="term" value="P:translation"/>
    <property type="evidence" value="ECO:0007669"/>
    <property type="project" value="TreeGrafter"/>
</dbReference>
<keyword evidence="1 3" id="KW-0963">Cytoplasm</keyword>
<comment type="subcellular location">
    <subcellularLocation>
        <location evidence="3">Cytoplasm</location>
    </subcellularLocation>
</comment>
<dbReference type="Pfam" id="PF02576">
    <property type="entry name" value="RimP_N"/>
    <property type="match status" value="1"/>
</dbReference>
<dbReference type="GO" id="GO:0005829">
    <property type="term" value="C:cytosol"/>
    <property type="evidence" value="ECO:0007669"/>
    <property type="project" value="TreeGrafter"/>
</dbReference>
<evidence type="ECO:0000256" key="3">
    <source>
        <dbReference type="HAMAP-Rule" id="MF_01077"/>
    </source>
</evidence>
<reference evidence="5" key="1">
    <citation type="journal article" date="2021" name="PeerJ">
        <title>Extensive microbial diversity within the chicken gut microbiome revealed by metagenomics and culture.</title>
        <authorList>
            <person name="Gilroy R."/>
            <person name="Ravi A."/>
            <person name="Getino M."/>
            <person name="Pursley I."/>
            <person name="Horton D.L."/>
            <person name="Alikhan N.F."/>
            <person name="Baker D."/>
            <person name="Gharbi K."/>
            <person name="Hall N."/>
            <person name="Watson M."/>
            <person name="Adriaenssens E.M."/>
            <person name="Foster-Nyarko E."/>
            <person name="Jarju S."/>
            <person name="Secka A."/>
            <person name="Antonio M."/>
            <person name="Oren A."/>
            <person name="Chaudhuri R.R."/>
            <person name="La Ragione R."/>
            <person name="Hildebrand F."/>
            <person name="Pallen M.J."/>
        </authorList>
    </citation>
    <scope>NUCLEOTIDE SEQUENCE</scope>
    <source>
        <strain evidence="5">ChiBcec21-2208</strain>
    </source>
</reference>
<dbReference type="PANTHER" id="PTHR33867">
    <property type="entry name" value="RIBOSOME MATURATION FACTOR RIMP"/>
    <property type="match status" value="1"/>
</dbReference>
<dbReference type="InterPro" id="IPR028998">
    <property type="entry name" value="RimP_C"/>
</dbReference>
<dbReference type="Gene3D" id="3.30.300.70">
    <property type="entry name" value="RimP-like superfamily, N-terminal"/>
    <property type="match status" value="1"/>
</dbReference>
<dbReference type="PANTHER" id="PTHR33867:SF1">
    <property type="entry name" value="RIBOSOME MATURATION FACTOR RIMP"/>
    <property type="match status" value="1"/>
</dbReference>
<evidence type="ECO:0000259" key="4">
    <source>
        <dbReference type="Pfam" id="PF02576"/>
    </source>
</evidence>
<gene>
    <name evidence="3" type="primary">rimP</name>
    <name evidence="5" type="ORF">K8V20_11080</name>
</gene>
<proteinExistence type="inferred from homology"/>
<evidence type="ECO:0000313" key="6">
    <source>
        <dbReference type="Proteomes" id="UP000782880"/>
    </source>
</evidence>
<evidence type="ECO:0000256" key="2">
    <source>
        <dbReference type="ARBA" id="ARBA00022517"/>
    </source>
</evidence>
<dbReference type="Proteomes" id="UP000782880">
    <property type="component" value="Unassembled WGS sequence"/>
</dbReference>
<evidence type="ECO:0000313" key="5">
    <source>
        <dbReference type="EMBL" id="HJG29171.1"/>
    </source>
</evidence>
<dbReference type="FunFam" id="3.30.300.70:FF:000001">
    <property type="entry name" value="Ribosome maturation factor RimP"/>
    <property type="match status" value="1"/>
</dbReference>
<comment type="function">
    <text evidence="3">Required for maturation of 30S ribosomal subunits.</text>
</comment>
<dbReference type="SUPFAM" id="SSF75420">
    <property type="entry name" value="YhbC-like, N-terminal domain"/>
    <property type="match status" value="1"/>
</dbReference>
<dbReference type="SUPFAM" id="SSF74942">
    <property type="entry name" value="YhbC-like, C-terminal domain"/>
    <property type="match status" value="1"/>
</dbReference>
<dbReference type="AlphaFoldDB" id="A0A921LNX7"/>
<feature type="domain" description="Ribosome maturation factor RimP N-terminal" evidence="4">
    <location>
        <begin position="17"/>
        <end position="88"/>
    </location>
</feature>
<protein>
    <recommendedName>
        <fullName evidence="3">Ribosome maturation factor RimP</fullName>
    </recommendedName>
</protein>
<dbReference type="InterPro" id="IPR028989">
    <property type="entry name" value="RimP_N"/>
</dbReference>
<dbReference type="GO" id="GO:0000028">
    <property type="term" value="P:ribosomal small subunit assembly"/>
    <property type="evidence" value="ECO:0007669"/>
    <property type="project" value="TreeGrafter"/>
</dbReference>
<dbReference type="InterPro" id="IPR036847">
    <property type="entry name" value="RimP_C_sf"/>
</dbReference>
<dbReference type="EMBL" id="DYVE01000284">
    <property type="protein sequence ID" value="HJG29171.1"/>
    <property type="molecule type" value="Genomic_DNA"/>
</dbReference>